<proteinExistence type="predicted"/>
<dbReference type="Proteomes" id="UP000789525">
    <property type="component" value="Unassembled WGS sequence"/>
</dbReference>
<comment type="caution">
    <text evidence="1">The sequence shown here is derived from an EMBL/GenBank/DDBJ whole genome shotgun (WGS) entry which is preliminary data.</text>
</comment>
<keyword evidence="2" id="KW-1185">Reference proteome</keyword>
<reference evidence="1" key="1">
    <citation type="submission" date="2021-06" db="EMBL/GenBank/DDBJ databases">
        <authorList>
            <person name="Kallberg Y."/>
            <person name="Tangrot J."/>
            <person name="Rosling A."/>
        </authorList>
    </citation>
    <scope>NUCLEOTIDE SEQUENCE</scope>
    <source>
        <strain evidence="1">CL356</strain>
    </source>
</reference>
<evidence type="ECO:0000313" key="1">
    <source>
        <dbReference type="EMBL" id="CAG8762039.1"/>
    </source>
</evidence>
<sequence length="81" mass="9161">TRSPSPPTSMLLPLKDSRNAVIQTSLKISSTLLRRIEIFEENDNQIILSSRQVNLLHANVLIRRSFAYPNPLFIVKSESAL</sequence>
<evidence type="ECO:0000313" key="2">
    <source>
        <dbReference type="Proteomes" id="UP000789525"/>
    </source>
</evidence>
<protein>
    <submittedName>
        <fullName evidence="1">6698_t:CDS:1</fullName>
    </submittedName>
</protein>
<dbReference type="EMBL" id="CAJVPT010059476">
    <property type="protein sequence ID" value="CAG8762039.1"/>
    <property type="molecule type" value="Genomic_DNA"/>
</dbReference>
<accession>A0ACA9QQ09</accession>
<feature type="non-terminal residue" evidence="1">
    <location>
        <position position="1"/>
    </location>
</feature>
<name>A0ACA9QQ09_9GLOM</name>
<organism evidence="1 2">
    <name type="scientific">Acaulospora colombiana</name>
    <dbReference type="NCBI Taxonomy" id="27376"/>
    <lineage>
        <taxon>Eukaryota</taxon>
        <taxon>Fungi</taxon>
        <taxon>Fungi incertae sedis</taxon>
        <taxon>Mucoromycota</taxon>
        <taxon>Glomeromycotina</taxon>
        <taxon>Glomeromycetes</taxon>
        <taxon>Diversisporales</taxon>
        <taxon>Acaulosporaceae</taxon>
        <taxon>Acaulospora</taxon>
    </lineage>
</organism>
<gene>
    <name evidence="1" type="ORF">ACOLOM_LOCUS13249</name>
</gene>